<keyword evidence="2" id="KW-1185">Reference proteome</keyword>
<evidence type="ECO:0000313" key="2">
    <source>
        <dbReference type="Proteomes" id="UP000183832"/>
    </source>
</evidence>
<proteinExistence type="predicted"/>
<organism evidence="1 2">
    <name type="scientific">Clunio marinus</name>
    <dbReference type="NCBI Taxonomy" id="568069"/>
    <lineage>
        <taxon>Eukaryota</taxon>
        <taxon>Metazoa</taxon>
        <taxon>Ecdysozoa</taxon>
        <taxon>Arthropoda</taxon>
        <taxon>Hexapoda</taxon>
        <taxon>Insecta</taxon>
        <taxon>Pterygota</taxon>
        <taxon>Neoptera</taxon>
        <taxon>Endopterygota</taxon>
        <taxon>Diptera</taxon>
        <taxon>Nematocera</taxon>
        <taxon>Chironomoidea</taxon>
        <taxon>Chironomidae</taxon>
        <taxon>Clunio</taxon>
    </lineage>
</organism>
<dbReference type="AlphaFoldDB" id="A0A1J1J3P3"/>
<sequence>MEVQLEKIPQRLIKETLLSDALFSALLKSQHASDGHHHYDLKTYLRVGEDVSRLMPALFQSYRHQRMEQRKFSVN</sequence>
<reference evidence="1 2" key="1">
    <citation type="submission" date="2015-04" db="EMBL/GenBank/DDBJ databases">
        <authorList>
            <person name="Syromyatnikov M.Y."/>
            <person name="Popov V.N."/>
        </authorList>
    </citation>
    <scope>NUCLEOTIDE SEQUENCE [LARGE SCALE GENOMIC DNA]</scope>
</reference>
<dbReference type="EMBL" id="CVRI01000067">
    <property type="protein sequence ID" value="CRL06578.1"/>
    <property type="molecule type" value="Genomic_DNA"/>
</dbReference>
<gene>
    <name evidence="1" type="ORF">CLUMA_CG019877</name>
</gene>
<accession>A0A1J1J3P3</accession>
<evidence type="ECO:0000313" key="1">
    <source>
        <dbReference type="EMBL" id="CRL06578.1"/>
    </source>
</evidence>
<dbReference type="Proteomes" id="UP000183832">
    <property type="component" value="Unassembled WGS sequence"/>
</dbReference>
<protein>
    <submittedName>
        <fullName evidence="1">CLUMA_CG019877, isoform A</fullName>
    </submittedName>
</protein>
<name>A0A1J1J3P3_9DIPT</name>